<proteinExistence type="predicted"/>
<keyword evidence="1" id="KW-0946">Virion</keyword>
<dbReference type="Gene3D" id="3.40.50.11190">
    <property type="match status" value="1"/>
</dbReference>
<protein>
    <submittedName>
        <fullName evidence="1">Spore coat protein</fullName>
    </submittedName>
</protein>
<dbReference type="RefSeq" id="WP_034806730.1">
    <property type="nucleotide sequence ID" value="NZ_AWSA01000027.1"/>
</dbReference>
<dbReference type="Gene3D" id="3.40.50.2000">
    <property type="entry name" value="Glycogen Phosphorylase B"/>
    <property type="match status" value="1"/>
</dbReference>
<gene>
    <name evidence="1" type="ORF">N865_11450</name>
</gene>
<dbReference type="SUPFAM" id="SSF53756">
    <property type="entry name" value="UDP-Glycosyltransferase/glycogen phosphorylase"/>
    <property type="match status" value="1"/>
</dbReference>
<keyword evidence="2" id="KW-1185">Reference proteome</keyword>
<keyword evidence="1" id="KW-0167">Capsid protein</keyword>
<dbReference type="EMBL" id="AWSA01000027">
    <property type="protein sequence ID" value="EWT01138.1"/>
    <property type="molecule type" value="Genomic_DNA"/>
</dbReference>
<reference evidence="1 2" key="1">
    <citation type="submission" date="2013-08" db="EMBL/GenBank/DDBJ databases">
        <title>Intrasporangium oryzae NRRL B-24470.</title>
        <authorList>
            <person name="Liu H."/>
            <person name="Wang G."/>
        </authorList>
    </citation>
    <scope>NUCLEOTIDE SEQUENCE [LARGE SCALE GENOMIC DNA]</scope>
    <source>
        <strain evidence="1 2">NRRL B-24470</strain>
    </source>
</reference>
<dbReference type="AlphaFoldDB" id="W9G8I7"/>
<dbReference type="OrthoDB" id="9805604at2"/>
<sequence length="350" mass="36520">MPRTVALRCDGGPDVGVGHVVRCLAIAEELVGRGAHAVLLGSLDGVDWVRRAFDELGVPVRPAAPDPHGLLRQVREAGATGVVLDGYGLSPQIGSTLMGAGLGVLAIVDGPWGADQVADVYVDQNLGAAPLPEHPGARQLLGLEHALLRNAVLHHRRNPQTVADTGDADGRARPVRVLTVFGGTDAMGASPLLTPLVLATGRPVQVVAIAARADVRQVLEGLRPAPGQQMEVRTPDANLPALAATCDLAVTAAGTSVWEFLCQGLPCAVVQVVDNQAVGYERVIGEGLAVGLGRLADIADDEEARTRALGRLDGILGDAARRESLTRRGMRLVDGLGRARVVDALMQHMQ</sequence>
<organism evidence="1 2">
    <name type="scientific">Intrasporangium oryzae NRRL B-24470</name>
    <dbReference type="NCBI Taxonomy" id="1386089"/>
    <lineage>
        <taxon>Bacteria</taxon>
        <taxon>Bacillati</taxon>
        <taxon>Actinomycetota</taxon>
        <taxon>Actinomycetes</taxon>
        <taxon>Micrococcales</taxon>
        <taxon>Intrasporangiaceae</taxon>
        <taxon>Intrasporangium</taxon>
    </lineage>
</organism>
<evidence type="ECO:0000313" key="1">
    <source>
        <dbReference type="EMBL" id="EWT01138.1"/>
    </source>
</evidence>
<dbReference type="eggNOG" id="COG3980">
    <property type="taxonomic scope" value="Bacteria"/>
</dbReference>
<dbReference type="STRING" id="1386089.N865_11450"/>
<accession>W9G8I7</accession>
<dbReference type="Proteomes" id="UP000019489">
    <property type="component" value="Unassembled WGS sequence"/>
</dbReference>
<comment type="caution">
    <text evidence="1">The sequence shown here is derived from an EMBL/GenBank/DDBJ whole genome shotgun (WGS) entry which is preliminary data.</text>
</comment>
<evidence type="ECO:0000313" key="2">
    <source>
        <dbReference type="Proteomes" id="UP000019489"/>
    </source>
</evidence>
<name>W9G8I7_9MICO</name>